<dbReference type="SUPFAM" id="SSF101898">
    <property type="entry name" value="NHL repeat"/>
    <property type="match status" value="1"/>
</dbReference>
<protein>
    <submittedName>
        <fullName evidence="1">Uncharacterized protein</fullName>
    </submittedName>
</protein>
<reference evidence="1 2" key="1">
    <citation type="submission" date="2017-06" db="EMBL/GenBank/DDBJ databases">
        <title>Sequencing and comparative analysis of myxobacterial genomes.</title>
        <authorList>
            <person name="Rupp O."/>
            <person name="Goesmann A."/>
            <person name="Sogaard-Andersen L."/>
        </authorList>
    </citation>
    <scope>NUCLEOTIDE SEQUENCE [LARGE SCALE GENOMIC DNA]</scope>
    <source>
        <strain evidence="1 2">DSM 52655</strain>
    </source>
</reference>
<dbReference type="EMBL" id="CP022098">
    <property type="protein sequence ID" value="ATB35802.1"/>
    <property type="molecule type" value="Genomic_DNA"/>
</dbReference>
<dbReference type="KEGG" id="cfus:CYFUS_001216"/>
<organism evidence="1 2">
    <name type="scientific">Cystobacter fuscus</name>
    <dbReference type="NCBI Taxonomy" id="43"/>
    <lineage>
        <taxon>Bacteria</taxon>
        <taxon>Pseudomonadati</taxon>
        <taxon>Myxococcota</taxon>
        <taxon>Myxococcia</taxon>
        <taxon>Myxococcales</taxon>
        <taxon>Cystobacterineae</taxon>
        <taxon>Archangiaceae</taxon>
        <taxon>Cystobacter</taxon>
    </lineage>
</organism>
<accession>A0A250IX44</accession>
<dbReference type="RefSeq" id="WP_095984376.1">
    <property type="nucleotide sequence ID" value="NZ_CP022098.1"/>
</dbReference>
<sequence>MGLNFLVTGGYFDGSGEGAVWHVDLTSARADVFLRWVPPAHLRVPRKGFAGGCLASEDSLYVAAHAAVVRVGLSSARVTGVLHQPSFNDLHHVAVSDGRLYIVNTGLGTIDIHELGGRFVGSHALLPSWANHWRMSGQDPSDWSHVLDGGWDGGPPAPWLEPRELDAYHDLGHDRHRLPFARLKVPDYLHPNHIRPTSQQTLVTCLYDGSVRDLRTFETVLSLPESHPHDGVLTGEAFWTTSIDGRVYAAPLRAGRVSGEAVTRLQVFATGHAGWCRGLWTDGRLLVVGLTEVRRGKLPRHRWADREPEGTETSLLLMDLSDGRLLARVDLTDCERHSKIYSILPWGESS</sequence>
<dbReference type="AlphaFoldDB" id="A0A250IX44"/>
<dbReference type="Proteomes" id="UP000217257">
    <property type="component" value="Chromosome"/>
</dbReference>
<evidence type="ECO:0000313" key="1">
    <source>
        <dbReference type="EMBL" id="ATB35802.1"/>
    </source>
</evidence>
<name>A0A250IX44_9BACT</name>
<proteinExistence type="predicted"/>
<gene>
    <name evidence="1" type="ORF">CYFUS_001216</name>
</gene>
<evidence type="ECO:0000313" key="2">
    <source>
        <dbReference type="Proteomes" id="UP000217257"/>
    </source>
</evidence>